<organism evidence="1 2">
    <name type="scientific">Candidula unifasciata</name>
    <dbReference type="NCBI Taxonomy" id="100452"/>
    <lineage>
        <taxon>Eukaryota</taxon>
        <taxon>Metazoa</taxon>
        <taxon>Spiralia</taxon>
        <taxon>Lophotrochozoa</taxon>
        <taxon>Mollusca</taxon>
        <taxon>Gastropoda</taxon>
        <taxon>Heterobranchia</taxon>
        <taxon>Euthyneura</taxon>
        <taxon>Panpulmonata</taxon>
        <taxon>Eupulmonata</taxon>
        <taxon>Stylommatophora</taxon>
        <taxon>Helicina</taxon>
        <taxon>Helicoidea</taxon>
        <taxon>Geomitridae</taxon>
        <taxon>Candidula</taxon>
    </lineage>
</organism>
<evidence type="ECO:0000313" key="2">
    <source>
        <dbReference type="Proteomes" id="UP000678393"/>
    </source>
</evidence>
<gene>
    <name evidence="1" type="ORF">CUNI_LOCUS15596</name>
</gene>
<accession>A0A8S3ZQA0</accession>
<dbReference type="Proteomes" id="UP000678393">
    <property type="component" value="Unassembled WGS sequence"/>
</dbReference>
<protein>
    <submittedName>
        <fullName evidence="1">Uncharacterized protein</fullName>
    </submittedName>
</protein>
<feature type="non-terminal residue" evidence="1">
    <location>
        <position position="1"/>
    </location>
</feature>
<reference evidence="1" key="1">
    <citation type="submission" date="2021-04" db="EMBL/GenBank/DDBJ databases">
        <authorList>
            <consortium name="Molecular Ecology Group"/>
        </authorList>
    </citation>
    <scope>NUCLEOTIDE SEQUENCE</scope>
</reference>
<dbReference type="AlphaFoldDB" id="A0A8S3ZQA0"/>
<proteinExistence type="predicted"/>
<evidence type="ECO:0000313" key="1">
    <source>
        <dbReference type="EMBL" id="CAG5130038.1"/>
    </source>
</evidence>
<name>A0A8S3ZQA0_9EUPU</name>
<keyword evidence="2" id="KW-1185">Reference proteome</keyword>
<dbReference type="OrthoDB" id="6039685at2759"/>
<sequence length="368" mass="40804">SGDVCEGGTRKCVKRRATCINDTCVCDARGDGNGNFACFTTGTYHAEILNDPRLRTFARDSVPVPVTCRYLFSHFRTQFSDYPNSTCEIMIHAYNSKHAGKIFVHGYDLALRISPILPLGFSSRQYGTGFQGTYTFRESESVQFSPDGPWDMFEPPVTLYLPDSVVRTRHDPYNNFGYVEVESCGFSVRFRPFDTVYGKDQTQVPGLALSVNPMHNPEWLSLDRVMALVPAGEPSLQALSVEAGLEPQHAMLLRLAQSGVAQNQPNASLECTVWADAVTSCRDRPRRKLAFETCTFAVKIARVIKCAGSLDSGDAMMSLFARCFQSICFQDRSSCRQIQRELSSCPNIQGIAEVEAFLQPSTCGMPSL</sequence>
<dbReference type="EMBL" id="CAJHNH020003813">
    <property type="protein sequence ID" value="CAG5130038.1"/>
    <property type="molecule type" value="Genomic_DNA"/>
</dbReference>
<comment type="caution">
    <text evidence="1">The sequence shown here is derived from an EMBL/GenBank/DDBJ whole genome shotgun (WGS) entry which is preliminary data.</text>
</comment>